<dbReference type="EMBL" id="JACOGD010000004">
    <property type="protein sequence ID" value="MBC3931738.1"/>
    <property type="molecule type" value="Genomic_DNA"/>
</dbReference>
<comment type="caution">
    <text evidence="1">The sequence shown here is derived from an EMBL/GenBank/DDBJ whole genome shotgun (WGS) entry which is preliminary data.</text>
</comment>
<name>A0ABR7A4Q5_9BURK</name>
<organism evidence="1 2">
    <name type="scientific">Undibacterium curvum</name>
    <dbReference type="NCBI Taxonomy" id="2762294"/>
    <lineage>
        <taxon>Bacteria</taxon>
        <taxon>Pseudomonadati</taxon>
        <taxon>Pseudomonadota</taxon>
        <taxon>Betaproteobacteria</taxon>
        <taxon>Burkholderiales</taxon>
        <taxon>Oxalobacteraceae</taxon>
        <taxon>Undibacterium</taxon>
    </lineage>
</organism>
<proteinExistence type="predicted"/>
<reference evidence="1 2" key="1">
    <citation type="submission" date="2020-08" db="EMBL/GenBank/DDBJ databases">
        <title>Novel species isolated from subtropical streams in China.</title>
        <authorList>
            <person name="Lu H."/>
        </authorList>
    </citation>
    <scope>NUCLEOTIDE SEQUENCE [LARGE SCALE GENOMIC DNA]</scope>
    <source>
        <strain evidence="1 2">CY22W</strain>
    </source>
</reference>
<sequence>MFAIPGRGMGSSILYKPRYDQAIILFCHAQKVRNQMKTVRKKFIITNSLKTTAMLANEKKTRYTAKLYRILRRGI</sequence>
<accession>A0ABR7A4Q5</accession>
<gene>
    <name evidence="1" type="ORF">H8K43_08660</name>
</gene>
<evidence type="ECO:0000313" key="1">
    <source>
        <dbReference type="EMBL" id="MBC3931738.1"/>
    </source>
</evidence>
<dbReference type="Proteomes" id="UP000654304">
    <property type="component" value="Unassembled WGS sequence"/>
</dbReference>
<evidence type="ECO:0000313" key="2">
    <source>
        <dbReference type="Proteomes" id="UP000654304"/>
    </source>
</evidence>
<keyword evidence="2" id="KW-1185">Reference proteome</keyword>
<dbReference type="RefSeq" id="WP_186903471.1">
    <property type="nucleotide sequence ID" value="NZ_JACOGD010000004.1"/>
</dbReference>
<protein>
    <submittedName>
        <fullName evidence="1">Uncharacterized protein</fullName>
    </submittedName>
</protein>